<dbReference type="PANTHER" id="PTHR11717">
    <property type="entry name" value="LOW MOLECULAR WEIGHT PROTEIN TYROSINE PHOSPHATASE"/>
    <property type="match status" value="1"/>
</dbReference>
<dbReference type="CDD" id="cd16344">
    <property type="entry name" value="LMWPAP"/>
    <property type="match status" value="1"/>
</dbReference>
<dbReference type="Proteomes" id="UP000076476">
    <property type="component" value="Unassembled WGS sequence"/>
</dbReference>
<keyword evidence="3" id="KW-1185">Reference proteome</keyword>
<evidence type="ECO:0000259" key="1">
    <source>
        <dbReference type="SMART" id="SM00226"/>
    </source>
</evidence>
<gene>
    <name evidence="2" type="ORF">AZI98_14750</name>
</gene>
<dbReference type="InterPro" id="IPR023485">
    <property type="entry name" value="Ptyr_pPase"/>
</dbReference>
<protein>
    <recommendedName>
        <fullName evidence="1">Phosphotyrosine protein phosphatase I domain-containing protein</fullName>
    </recommendedName>
</protein>
<comment type="caution">
    <text evidence="2">The sequence shown here is derived from an EMBL/GenBank/DDBJ whole genome shotgun (WGS) entry which is preliminary data.</text>
</comment>
<dbReference type="SMART" id="SM00226">
    <property type="entry name" value="LMWPc"/>
    <property type="match status" value="1"/>
</dbReference>
<organism evidence="2 3">
    <name type="scientific">Aeribacillus pallidus</name>
    <dbReference type="NCBI Taxonomy" id="33936"/>
    <lineage>
        <taxon>Bacteria</taxon>
        <taxon>Bacillati</taxon>
        <taxon>Bacillota</taxon>
        <taxon>Bacilli</taxon>
        <taxon>Bacillales</taxon>
        <taxon>Bacillaceae</taxon>
        <taxon>Aeribacillus</taxon>
    </lineage>
</organism>
<dbReference type="InterPro" id="IPR036196">
    <property type="entry name" value="Ptyr_pPase_sf"/>
</dbReference>
<reference evidence="2 3" key="1">
    <citation type="submission" date="2016-04" db="EMBL/GenBank/DDBJ databases">
        <title>Draft genome sequence of Aeribacillus pallidus 8m3 from petroleum reservoir.</title>
        <authorList>
            <person name="Poltaraus A.B."/>
            <person name="Nazina T.N."/>
            <person name="Tourova T.P."/>
            <person name="Malakho S.M."/>
            <person name="Korshunova A.V."/>
            <person name="Sokolova D.S."/>
        </authorList>
    </citation>
    <scope>NUCLEOTIDE SEQUENCE [LARGE SCALE GENOMIC DNA]</scope>
    <source>
        <strain evidence="2 3">8m3</strain>
    </source>
</reference>
<dbReference type="InterPro" id="IPR050438">
    <property type="entry name" value="LMW_PTPase"/>
</dbReference>
<dbReference type="GO" id="GO:0004725">
    <property type="term" value="F:protein tyrosine phosphatase activity"/>
    <property type="evidence" value="ECO:0007669"/>
    <property type="project" value="TreeGrafter"/>
</dbReference>
<dbReference type="Gene3D" id="3.40.50.2300">
    <property type="match status" value="1"/>
</dbReference>
<feature type="domain" description="Phosphotyrosine protein phosphatase I" evidence="1">
    <location>
        <begin position="1"/>
        <end position="130"/>
    </location>
</feature>
<accession>A0A161Y157</accession>
<sequence>MAEAIFKHLQKNGGFNVRSAGVFALDGQKISENAKKVLEEKGIHVEHSASKLTEEHIDWATYVFTMTKDHKNILCQFFPKAAEKTFTVSEFVVGKDEEIRDITDPFGSSVEKYRKTREELEQLLQKLISKLETN</sequence>
<dbReference type="STRING" id="33936.AZI98_14750"/>
<dbReference type="PANTHER" id="PTHR11717:SF31">
    <property type="entry name" value="LOW MOLECULAR WEIGHT PROTEIN-TYROSINE-PHOSPHATASE ETP-RELATED"/>
    <property type="match status" value="1"/>
</dbReference>
<proteinExistence type="predicted"/>
<dbReference type="AlphaFoldDB" id="A0A161Y157"/>
<evidence type="ECO:0000313" key="3">
    <source>
        <dbReference type="Proteomes" id="UP000076476"/>
    </source>
</evidence>
<dbReference type="SUPFAM" id="SSF52788">
    <property type="entry name" value="Phosphotyrosine protein phosphatases I"/>
    <property type="match status" value="1"/>
</dbReference>
<dbReference type="OrthoDB" id="9784339at2"/>
<name>A0A161Y157_9BACI</name>
<dbReference type="Pfam" id="PF01451">
    <property type="entry name" value="LMWPc"/>
    <property type="match status" value="1"/>
</dbReference>
<dbReference type="EMBL" id="LWBR01000058">
    <property type="protein sequence ID" value="KZN95362.1"/>
    <property type="molecule type" value="Genomic_DNA"/>
</dbReference>
<evidence type="ECO:0000313" key="2">
    <source>
        <dbReference type="EMBL" id="KZN95362.1"/>
    </source>
</evidence>